<organism evidence="1 2">
    <name type="scientific">Mya arenaria</name>
    <name type="common">Soft-shell clam</name>
    <dbReference type="NCBI Taxonomy" id="6604"/>
    <lineage>
        <taxon>Eukaryota</taxon>
        <taxon>Metazoa</taxon>
        <taxon>Spiralia</taxon>
        <taxon>Lophotrochozoa</taxon>
        <taxon>Mollusca</taxon>
        <taxon>Bivalvia</taxon>
        <taxon>Autobranchia</taxon>
        <taxon>Heteroconchia</taxon>
        <taxon>Euheterodonta</taxon>
        <taxon>Imparidentia</taxon>
        <taxon>Neoheterodontei</taxon>
        <taxon>Myida</taxon>
        <taxon>Myoidea</taxon>
        <taxon>Myidae</taxon>
        <taxon>Mya</taxon>
    </lineage>
</organism>
<dbReference type="EMBL" id="CP111019">
    <property type="protein sequence ID" value="WAR13584.1"/>
    <property type="molecule type" value="Genomic_DNA"/>
</dbReference>
<evidence type="ECO:0000313" key="2">
    <source>
        <dbReference type="Proteomes" id="UP001164746"/>
    </source>
</evidence>
<protein>
    <submittedName>
        <fullName evidence="1">Uncharacterized protein</fullName>
    </submittedName>
</protein>
<accession>A0ABY7EXA3</accession>
<proteinExistence type="predicted"/>
<evidence type="ECO:0000313" key="1">
    <source>
        <dbReference type="EMBL" id="WAR13584.1"/>
    </source>
</evidence>
<dbReference type="Proteomes" id="UP001164746">
    <property type="component" value="Chromosome 8"/>
</dbReference>
<gene>
    <name evidence="1" type="ORF">MAR_027764</name>
</gene>
<reference evidence="1" key="1">
    <citation type="submission" date="2022-11" db="EMBL/GenBank/DDBJ databases">
        <title>Centuries of genome instability and evolution in soft-shell clam transmissible cancer (bioRxiv).</title>
        <authorList>
            <person name="Hart S.F.M."/>
            <person name="Yonemitsu M.A."/>
            <person name="Giersch R.M."/>
            <person name="Beal B.F."/>
            <person name="Arriagada G."/>
            <person name="Davis B.W."/>
            <person name="Ostrander E.A."/>
            <person name="Goff S.P."/>
            <person name="Metzger M.J."/>
        </authorList>
    </citation>
    <scope>NUCLEOTIDE SEQUENCE</scope>
    <source>
        <strain evidence="1">MELC-2E11</strain>
        <tissue evidence="1">Siphon/mantle</tissue>
    </source>
</reference>
<sequence length="118" mass="13049">MPRVCAYELLVVKNKDRLECKKNIGREVEGAEEAPDATSQSSMVLQHTAKTAKCTSPAVESGLSTSNISVHCTAPGYCHGSKKVQLTLKVYLSNRLSSSMEFYNRNLQMMINFCTLKT</sequence>
<keyword evidence="2" id="KW-1185">Reference proteome</keyword>
<name>A0ABY7EXA3_MYAAR</name>